<dbReference type="Gene3D" id="3.30.70.270">
    <property type="match status" value="1"/>
</dbReference>
<sequence length="456" mass="51678">MILFTNRTLVRIILRKQGIDIENDKTGSVRAMEVDYSLEKKREILCVDMRSFYASCTAVELGQDPLKCKIAIIGNQEQKGSVVLAASPRAKKEHGIRTGTRRHEIPDITDLQLIEPDMGQYLRLSTEITKIFTRFVPKENIHVYSVDESFIQIDGTSALWGGPHAVAQMISDDMMREFGLPCAIGIGPNMLIAKLCLDLEAKKKGICEWTFEDIPKKLWPLKPLSAMWGIGRQLEKRLNRMGMYSIGDLAAYDLKRLEAVFGVMGNQLYYHAHGIDRSEIGAPIIQGQVSYGKSQILLRDYHKLEEIEAVLLEMCEEVARRARNKHLGGRTIHLGIGYSKRTPIKSFHRSKSLHKPTSITMEIYDICLQILHENLQPFPVRKISISLTNLADDSALQLDLFNPRREKVHHLGYVMDDVRRRFGSTSLLRAVSYTEGGTTRRRARLVGGHISKQPAE</sequence>
<dbReference type="Pfam" id="PF00817">
    <property type="entry name" value="IMS"/>
    <property type="match status" value="1"/>
</dbReference>
<accession>A0A0C2RXG9</accession>
<name>A0A0C2RXG9_9BACL</name>
<feature type="domain" description="UmuC" evidence="2">
    <location>
        <begin position="44"/>
        <end position="231"/>
    </location>
</feature>
<dbReference type="Pfam" id="PF21999">
    <property type="entry name" value="IMS_HHH_1"/>
    <property type="match status" value="1"/>
</dbReference>
<dbReference type="PANTHER" id="PTHR11076:SF35">
    <property type="entry name" value="DNA REPAIR PROTEIN HOMOLOG YOBH"/>
    <property type="match status" value="1"/>
</dbReference>
<dbReference type="InterPro" id="IPR001126">
    <property type="entry name" value="UmuC"/>
</dbReference>
<dbReference type="InterPro" id="IPR050116">
    <property type="entry name" value="DNA_polymerase-Y"/>
</dbReference>
<dbReference type="GO" id="GO:0003887">
    <property type="term" value="F:DNA-directed DNA polymerase activity"/>
    <property type="evidence" value="ECO:0007669"/>
    <property type="project" value="InterPro"/>
</dbReference>
<dbReference type="Pfam" id="PF11799">
    <property type="entry name" value="IMS_C"/>
    <property type="match status" value="1"/>
</dbReference>
<evidence type="ECO:0000313" key="4">
    <source>
        <dbReference type="Proteomes" id="UP000031950"/>
    </source>
</evidence>
<protein>
    <submittedName>
        <fullName evidence="3">UV-damage repair protein uvrX</fullName>
    </submittedName>
</protein>
<reference evidence="3 4" key="1">
    <citation type="submission" date="2015-01" db="EMBL/GenBank/DDBJ databases">
        <title>Genome sequence of Jeotgalibacillus alimentarius.</title>
        <authorList>
            <person name="Goh K.M."/>
            <person name="Chan K.-G."/>
            <person name="Yaakop A.S."/>
            <person name="Ee R."/>
            <person name="Gan H.M."/>
            <person name="Chan C.S."/>
        </authorList>
    </citation>
    <scope>NUCLEOTIDE SEQUENCE [LARGE SCALE GENOMIC DNA]</scope>
    <source>
        <strain evidence="3 4">YKJ-13</strain>
    </source>
</reference>
<dbReference type="CDD" id="cd01700">
    <property type="entry name" value="PolY_Pol_V_umuC"/>
    <property type="match status" value="1"/>
</dbReference>
<comment type="similarity">
    <text evidence="1">Belongs to the DNA polymerase type-Y family.</text>
</comment>
<dbReference type="Gene3D" id="3.40.1170.60">
    <property type="match status" value="1"/>
</dbReference>
<dbReference type="STRING" id="135826.KP77_25610"/>
<dbReference type="InterPro" id="IPR053848">
    <property type="entry name" value="IMS_HHH_1"/>
</dbReference>
<dbReference type="PANTHER" id="PTHR11076">
    <property type="entry name" value="DNA REPAIR POLYMERASE UMUC / TRANSFERASE FAMILY MEMBER"/>
    <property type="match status" value="1"/>
</dbReference>
<dbReference type="SUPFAM" id="SSF100879">
    <property type="entry name" value="Lesion bypass DNA polymerase (Y-family), little finger domain"/>
    <property type="match status" value="1"/>
</dbReference>
<dbReference type="AlphaFoldDB" id="A0A0C2RXG9"/>
<evidence type="ECO:0000259" key="2">
    <source>
        <dbReference type="PROSITE" id="PS50173"/>
    </source>
</evidence>
<dbReference type="InterPro" id="IPR017961">
    <property type="entry name" value="DNA_pol_Y-fam_little_finger"/>
</dbReference>
<dbReference type="Gene3D" id="1.10.150.20">
    <property type="entry name" value="5' to 3' exonuclease, C-terminal subdomain"/>
    <property type="match status" value="1"/>
</dbReference>
<dbReference type="Proteomes" id="UP000031950">
    <property type="component" value="Unassembled WGS sequence"/>
</dbReference>
<dbReference type="InterPro" id="IPR043128">
    <property type="entry name" value="Rev_trsase/Diguanyl_cyclase"/>
</dbReference>
<dbReference type="PROSITE" id="PS50173">
    <property type="entry name" value="UMUC"/>
    <property type="match status" value="1"/>
</dbReference>
<dbReference type="InterPro" id="IPR043502">
    <property type="entry name" value="DNA/RNA_pol_sf"/>
</dbReference>
<dbReference type="GO" id="GO:0042276">
    <property type="term" value="P:error-prone translesion synthesis"/>
    <property type="evidence" value="ECO:0007669"/>
    <property type="project" value="TreeGrafter"/>
</dbReference>
<keyword evidence="4" id="KW-1185">Reference proteome</keyword>
<dbReference type="GO" id="GO:0005829">
    <property type="term" value="C:cytosol"/>
    <property type="evidence" value="ECO:0007669"/>
    <property type="project" value="TreeGrafter"/>
</dbReference>
<comment type="caution">
    <text evidence="3">The sequence shown here is derived from an EMBL/GenBank/DDBJ whole genome shotgun (WGS) entry which is preliminary data.</text>
</comment>
<evidence type="ECO:0000313" key="3">
    <source>
        <dbReference type="EMBL" id="KIL46434.1"/>
    </source>
</evidence>
<dbReference type="InterPro" id="IPR036775">
    <property type="entry name" value="DNA_pol_Y-fam_lit_finger_sf"/>
</dbReference>
<proteinExistence type="inferred from homology"/>
<organism evidence="3 4">
    <name type="scientific">Jeotgalibacillus alimentarius</name>
    <dbReference type="NCBI Taxonomy" id="135826"/>
    <lineage>
        <taxon>Bacteria</taxon>
        <taxon>Bacillati</taxon>
        <taxon>Bacillota</taxon>
        <taxon>Bacilli</taxon>
        <taxon>Bacillales</taxon>
        <taxon>Caryophanaceae</taxon>
        <taxon>Jeotgalibacillus</taxon>
    </lineage>
</organism>
<dbReference type="GO" id="GO:0003684">
    <property type="term" value="F:damaged DNA binding"/>
    <property type="evidence" value="ECO:0007669"/>
    <property type="project" value="InterPro"/>
</dbReference>
<evidence type="ECO:0000256" key="1">
    <source>
        <dbReference type="ARBA" id="ARBA00010945"/>
    </source>
</evidence>
<dbReference type="GO" id="GO:0006281">
    <property type="term" value="P:DNA repair"/>
    <property type="evidence" value="ECO:0007669"/>
    <property type="project" value="InterPro"/>
</dbReference>
<gene>
    <name evidence="3" type="ORF">KP77_25610</name>
</gene>
<dbReference type="SUPFAM" id="SSF56672">
    <property type="entry name" value="DNA/RNA polymerases"/>
    <property type="match status" value="1"/>
</dbReference>
<dbReference type="PATRIC" id="fig|135826.4.peg.2547"/>
<dbReference type="GO" id="GO:0009432">
    <property type="term" value="P:SOS response"/>
    <property type="evidence" value="ECO:0007669"/>
    <property type="project" value="TreeGrafter"/>
</dbReference>
<dbReference type="EMBL" id="JXRQ01000025">
    <property type="protein sequence ID" value="KIL46434.1"/>
    <property type="molecule type" value="Genomic_DNA"/>
</dbReference>
<dbReference type="Gene3D" id="3.30.1490.100">
    <property type="entry name" value="DNA polymerase, Y-family, little finger domain"/>
    <property type="match status" value="1"/>
</dbReference>